<sequence>MAPPSIDHFWKFVRGEKFMPREVSYLAMWCSNDCLYISVSSCYKLWQKPRGPATPISGRQHKPLTATDWLAGSTFPGVAQQKCIYIRVTLPFIAGDHCEATPTFHLKHS</sequence>
<dbReference type="EMBL" id="VSRR010009164">
    <property type="protein sequence ID" value="MPC49895.1"/>
    <property type="molecule type" value="Genomic_DNA"/>
</dbReference>
<gene>
    <name evidence="1" type="ORF">E2C01_043711</name>
</gene>
<proteinExistence type="predicted"/>
<dbReference type="AlphaFoldDB" id="A0A5B7FX39"/>
<keyword evidence="2" id="KW-1185">Reference proteome</keyword>
<accession>A0A5B7FX39</accession>
<organism evidence="1 2">
    <name type="scientific">Portunus trituberculatus</name>
    <name type="common">Swimming crab</name>
    <name type="synonym">Neptunus trituberculatus</name>
    <dbReference type="NCBI Taxonomy" id="210409"/>
    <lineage>
        <taxon>Eukaryota</taxon>
        <taxon>Metazoa</taxon>
        <taxon>Ecdysozoa</taxon>
        <taxon>Arthropoda</taxon>
        <taxon>Crustacea</taxon>
        <taxon>Multicrustacea</taxon>
        <taxon>Malacostraca</taxon>
        <taxon>Eumalacostraca</taxon>
        <taxon>Eucarida</taxon>
        <taxon>Decapoda</taxon>
        <taxon>Pleocyemata</taxon>
        <taxon>Brachyura</taxon>
        <taxon>Eubrachyura</taxon>
        <taxon>Portunoidea</taxon>
        <taxon>Portunidae</taxon>
        <taxon>Portuninae</taxon>
        <taxon>Portunus</taxon>
    </lineage>
</organism>
<evidence type="ECO:0000313" key="2">
    <source>
        <dbReference type="Proteomes" id="UP000324222"/>
    </source>
</evidence>
<reference evidence="1 2" key="1">
    <citation type="submission" date="2019-05" db="EMBL/GenBank/DDBJ databases">
        <title>Another draft genome of Portunus trituberculatus and its Hox gene families provides insights of decapod evolution.</title>
        <authorList>
            <person name="Jeong J.-H."/>
            <person name="Song I."/>
            <person name="Kim S."/>
            <person name="Choi T."/>
            <person name="Kim D."/>
            <person name="Ryu S."/>
            <person name="Kim W."/>
        </authorList>
    </citation>
    <scope>NUCLEOTIDE SEQUENCE [LARGE SCALE GENOMIC DNA]</scope>
    <source>
        <tissue evidence="1">Muscle</tissue>
    </source>
</reference>
<dbReference type="Proteomes" id="UP000324222">
    <property type="component" value="Unassembled WGS sequence"/>
</dbReference>
<evidence type="ECO:0000313" key="1">
    <source>
        <dbReference type="EMBL" id="MPC49895.1"/>
    </source>
</evidence>
<comment type="caution">
    <text evidence="1">The sequence shown here is derived from an EMBL/GenBank/DDBJ whole genome shotgun (WGS) entry which is preliminary data.</text>
</comment>
<name>A0A5B7FX39_PORTR</name>
<protein>
    <submittedName>
        <fullName evidence="1">Uncharacterized protein</fullName>
    </submittedName>
</protein>